<sequence>MPALATDQLPAPSPAPVAAPQPVAPVDVAVSGAFDVAADLGRTVYVEALASSHLTGVLRDALARRGLSLVASRDQATVVYELDGAFQALRPATQRRADIRLGDYAENPAPLTTKSGRGPSVMLSLNPLAILIGTIASNVGNATGAQDSVNAATAGDPDGKCLSKCDEWRYKQRNVVTLTRSGPDGTATCSALATVEDAALRPAELIQTSLDALASAIGLPDALAGAVARP</sequence>
<dbReference type="Proteomes" id="UP000515733">
    <property type="component" value="Plasmid pI"/>
</dbReference>
<evidence type="ECO:0000313" key="2">
    <source>
        <dbReference type="EMBL" id="CAB1371262.1"/>
    </source>
</evidence>
<dbReference type="RefSeq" id="WP_183148322.1">
    <property type="nucleotide sequence ID" value="NZ_LR778302.1"/>
</dbReference>
<gene>
    <name evidence="1" type="ORF">DENOEST_P0004</name>
    <name evidence="2" type="ORF">DENOEST_P0104</name>
</gene>
<evidence type="ECO:0000313" key="1">
    <source>
        <dbReference type="EMBL" id="CAB1371162.1"/>
    </source>
</evidence>
<proteinExistence type="predicted"/>
<keyword evidence="3" id="KW-1185">Reference proteome</keyword>
<dbReference type="KEGG" id="doe:DENOEST_P0104"/>
<dbReference type="AlphaFoldDB" id="A0A6S6Y6I6"/>
<accession>A0A6S6Y6I6</accession>
<keyword evidence="1" id="KW-0614">Plasmid</keyword>
<protein>
    <submittedName>
        <fullName evidence="1">Uncharacterized protein</fullName>
    </submittedName>
</protein>
<dbReference type="EMBL" id="LR778302">
    <property type="protein sequence ID" value="CAB1371162.1"/>
    <property type="molecule type" value="Genomic_DNA"/>
</dbReference>
<dbReference type="KEGG" id="doe:DENOEST_P0004"/>
<name>A0A6S6Y6I6_9PROT</name>
<evidence type="ECO:0000313" key="3">
    <source>
        <dbReference type="Proteomes" id="UP000515733"/>
    </source>
</evidence>
<organism evidence="1 3">
    <name type="scientific">Denitratisoma oestradiolicum</name>
    <dbReference type="NCBI Taxonomy" id="311182"/>
    <lineage>
        <taxon>Bacteria</taxon>
        <taxon>Pseudomonadati</taxon>
        <taxon>Pseudomonadota</taxon>
        <taxon>Betaproteobacteria</taxon>
        <taxon>Nitrosomonadales</taxon>
        <taxon>Sterolibacteriaceae</taxon>
        <taxon>Denitratisoma</taxon>
    </lineage>
</organism>
<dbReference type="EMBL" id="LR778302">
    <property type="protein sequence ID" value="CAB1371262.1"/>
    <property type="molecule type" value="Genomic_DNA"/>
</dbReference>
<reference evidence="1 3" key="1">
    <citation type="submission" date="2020-03" db="EMBL/GenBank/DDBJ databases">
        <authorList>
            <consortium name="Genoscope - CEA"/>
            <person name="William W."/>
        </authorList>
    </citation>
    <scope>NUCLEOTIDE SEQUENCE [LARGE SCALE GENOMIC DNA]</scope>
    <source>
        <strain evidence="3">DSM 16959</strain>
        <strain evidence="1">DSM16959</strain>
        <plasmid evidence="1 3">pI</plasmid>
    </source>
</reference>
<geneLocation type="plasmid" evidence="1 3">
    <name>pI</name>
</geneLocation>